<evidence type="ECO:0000313" key="3">
    <source>
        <dbReference type="Proteomes" id="UP000463470"/>
    </source>
</evidence>
<keyword evidence="1" id="KW-1133">Transmembrane helix</keyword>
<dbReference type="OrthoDB" id="2084263at2"/>
<gene>
    <name evidence="2" type="ORF">GTO91_06780</name>
</gene>
<organism evidence="2 3">
    <name type="scientific">Heliomicrobium undosum</name>
    <dbReference type="NCBI Taxonomy" id="121734"/>
    <lineage>
        <taxon>Bacteria</taxon>
        <taxon>Bacillati</taxon>
        <taxon>Bacillota</taxon>
        <taxon>Clostridia</taxon>
        <taxon>Eubacteriales</taxon>
        <taxon>Heliobacteriaceae</taxon>
        <taxon>Heliomicrobium</taxon>
    </lineage>
</organism>
<evidence type="ECO:0000313" key="2">
    <source>
        <dbReference type="EMBL" id="MZP29408.1"/>
    </source>
</evidence>
<reference evidence="2 3" key="1">
    <citation type="submission" date="2020-01" db="EMBL/GenBank/DDBJ databases">
        <title>Whole-genome sequence of Heliobacterium undosum DSM 13378.</title>
        <authorList>
            <person name="Kyndt J.A."/>
            <person name="Meyer T.E."/>
        </authorList>
    </citation>
    <scope>NUCLEOTIDE SEQUENCE [LARGE SCALE GENOMIC DNA]</scope>
    <source>
        <strain evidence="2 3">DSM 13378</strain>
    </source>
</reference>
<keyword evidence="3" id="KW-1185">Reference proteome</keyword>
<proteinExistence type="predicted"/>
<keyword evidence="1" id="KW-0472">Membrane</keyword>
<feature type="transmembrane region" description="Helical" evidence="1">
    <location>
        <begin position="51"/>
        <end position="75"/>
    </location>
</feature>
<keyword evidence="1" id="KW-0812">Transmembrane</keyword>
<accession>A0A845L6N5</accession>
<dbReference type="EMBL" id="WXEY01000005">
    <property type="protein sequence ID" value="MZP29408.1"/>
    <property type="molecule type" value="Genomic_DNA"/>
</dbReference>
<name>A0A845L6N5_9FIRM</name>
<dbReference type="Proteomes" id="UP000463470">
    <property type="component" value="Unassembled WGS sequence"/>
</dbReference>
<dbReference type="RefSeq" id="WP_161256800.1">
    <property type="nucleotide sequence ID" value="NZ_WXEY01000005.1"/>
</dbReference>
<protein>
    <submittedName>
        <fullName evidence="2">Uncharacterized protein</fullName>
    </submittedName>
</protein>
<sequence length="84" mass="9529">MILRPVCYRTVSPHCGKPAQMRLSCGKVLHGRIQRVTPNGVWFHSSNPGLFFYPFFAISVLALTLPFWAGFGVGYGRGYRRGYY</sequence>
<comment type="caution">
    <text evidence="2">The sequence shown here is derived from an EMBL/GenBank/DDBJ whole genome shotgun (WGS) entry which is preliminary data.</text>
</comment>
<evidence type="ECO:0000256" key="1">
    <source>
        <dbReference type="SAM" id="Phobius"/>
    </source>
</evidence>
<dbReference type="AlphaFoldDB" id="A0A845L6N5"/>